<keyword evidence="4 7" id="KW-0472">Membrane</keyword>
<dbReference type="EMBL" id="FZOA01000005">
    <property type="protein sequence ID" value="SNR84823.1"/>
    <property type="molecule type" value="Genomic_DNA"/>
</dbReference>
<dbReference type="RefSeq" id="WP_089375500.1">
    <property type="nucleotide sequence ID" value="NZ_FZOA01000005.1"/>
</dbReference>
<comment type="subcellular location">
    <subcellularLocation>
        <location evidence="7">Cell inner membrane</location>
        <topology evidence="7">Single-pass membrane protein</topology>
    </subcellularLocation>
</comment>
<keyword evidence="7" id="KW-0997">Cell inner membrane</keyword>
<dbReference type="GO" id="GO:0008932">
    <property type="term" value="F:lytic endotransglycosylase activity"/>
    <property type="evidence" value="ECO:0007669"/>
    <property type="project" value="UniProtKB-UniRule"/>
</dbReference>
<dbReference type="AlphaFoldDB" id="A0A238ZQ84"/>
<keyword evidence="6 7" id="KW-0961">Cell wall biogenesis/degradation</keyword>
<evidence type="ECO:0000256" key="5">
    <source>
        <dbReference type="ARBA" id="ARBA00023239"/>
    </source>
</evidence>
<evidence type="ECO:0000313" key="9">
    <source>
        <dbReference type="Proteomes" id="UP000198305"/>
    </source>
</evidence>
<dbReference type="PANTHER" id="PTHR30518">
    <property type="entry name" value="ENDOLYTIC MUREIN TRANSGLYCOSYLASE"/>
    <property type="match status" value="1"/>
</dbReference>
<dbReference type="GO" id="GO:0071555">
    <property type="term" value="P:cell wall organization"/>
    <property type="evidence" value="ECO:0007669"/>
    <property type="project" value="UniProtKB-KW"/>
</dbReference>
<comment type="catalytic activity">
    <reaction evidence="7">
        <text>a peptidoglycan chain = a peptidoglycan chain with N-acetyl-1,6-anhydromuramyl-[peptide] at the reducing end + a peptidoglycan chain with N-acetylglucosamine at the non-reducing end.</text>
        <dbReference type="EC" id="4.2.2.29"/>
    </reaction>
</comment>
<organism evidence="8 9">
    <name type="scientific">Methylobacillus rhizosphaerae</name>
    <dbReference type="NCBI Taxonomy" id="551994"/>
    <lineage>
        <taxon>Bacteria</taxon>
        <taxon>Pseudomonadati</taxon>
        <taxon>Pseudomonadota</taxon>
        <taxon>Betaproteobacteria</taxon>
        <taxon>Nitrosomonadales</taxon>
        <taxon>Methylophilaceae</taxon>
        <taxon>Methylobacillus</taxon>
    </lineage>
</organism>
<keyword evidence="3 7" id="KW-1133">Transmembrane helix</keyword>
<evidence type="ECO:0000256" key="1">
    <source>
        <dbReference type="ARBA" id="ARBA00022475"/>
    </source>
</evidence>
<protein>
    <recommendedName>
        <fullName evidence="7">Endolytic murein transglycosylase</fullName>
        <ecNumber evidence="7">4.2.2.29</ecNumber>
    </recommendedName>
    <alternativeName>
        <fullName evidence="7">Peptidoglycan lytic transglycosylase</fullName>
    </alternativeName>
    <alternativeName>
        <fullName evidence="7">Peptidoglycan polymerization terminase</fullName>
    </alternativeName>
</protein>
<reference evidence="9" key="1">
    <citation type="submission" date="2017-06" db="EMBL/GenBank/DDBJ databases">
        <authorList>
            <person name="Varghese N."/>
            <person name="Submissions S."/>
        </authorList>
    </citation>
    <scope>NUCLEOTIDE SEQUENCE [LARGE SCALE GENOMIC DNA]</scope>
    <source>
        <strain evidence="9">Ca-68</strain>
    </source>
</reference>
<evidence type="ECO:0000256" key="4">
    <source>
        <dbReference type="ARBA" id="ARBA00023136"/>
    </source>
</evidence>
<dbReference type="HAMAP" id="MF_02065">
    <property type="entry name" value="MltG"/>
    <property type="match status" value="1"/>
</dbReference>
<proteinExistence type="inferred from homology"/>
<sequence>MRILKSVFLLVALAVIGFAAWMTYFLVTPLQFATQTVEFELRMGSSLRTTAQQLVDQGVLQEPWRFILLVRAMKMSAGIKAGNYLLESGQTPYELFTTLSNGNVTQDSITFIEGWNFSQMRQALNKHESIRHLTMAYTDAEIMHNINAAETLPEGLFFPDTYYFSRGMSDQDILKRAYVAMQNRLRAAWEQRAAGLPYASPYEALIMASIVEKETGMASERPVIAGVFLNRLRVGMRLQTDPTVIYGMGESFDGNLRKRDLTSDTPFNTYTRAGLPPTPIAMPGMAAITAALHPATTNAFYFVGKGDGSHQFSRTLSEHNRAVVRYQLKGGNAR</sequence>
<gene>
    <name evidence="7" type="primary">mltG</name>
    <name evidence="8" type="ORF">SAMN05192560_1395</name>
</gene>
<dbReference type="EC" id="4.2.2.29" evidence="7"/>
<accession>A0A238ZQ84</accession>
<keyword evidence="5 7" id="KW-0456">Lyase</keyword>
<dbReference type="CDD" id="cd08010">
    <property type="entry name" value="MltG_like"/>
    <property type="match status" value="1"/>
</dbReference>
<dbReference type="Pfam" id="PF02618">
    <property type="entry name" value="YceG"/>
    <property type="match status" value="1"/>
</dbReference>
<dbReference type="GO" id="GO:0009252">
    <property type="term" value="P:peptidoglycan biosynthetic process"/>
    <property type="evidence" value="ECO:0007669"/>
    <property type="project" value="UniProtKB-UniRule"/>
</dbReference>
<dbReference type="Proteomes" id="UP000198305">
    <property type="component" value="Unassembled WGS sequence"/>
</dbReference>
<dbReference type="OrthoDB" id="9814591at2"/>
<keyword evidence="2 7" id="KW-0812">Transmembrane</keyword>
<evidence type="ECO:0000256" key="7">
    <source>
        <dbReference type="HAMAP-Rule" id="MF_02065"/>
    </source>
</evidence>
<evidence type="ECO:0000256" key="2">
    <source>
        <dbReference type="ARBA" id="ARBA00022692"/>
    </source>
</evidence>
<dbReference type="NCBIfam" id="TIGR00247">
    <property type="entry name" value="endolytic transglycosylase MltG"/>
    <property type="match status" value="1"/>
</dbReference>
<evidence type="ECO:0000256" key="6">
    <source>
        <dbReference type="ARBA" id="ARBA00023316"/>
    </source>
</evidence>
<keyword evidence="1 7" id="KW-1003">Cell membrane</keyword>
<dbReference type="InterPro" id="IPR003770">
    <property type="entry name" value="MLTG-like"/>
</dbReference>
<comment type="function">
    <text evidence="7">Functions as a peptidoglycan terminase that cleaves nascent peptidoglycan strands endolytically to terminate their elongation.</text>
</comment>
<name>A0A238ZQ84_9PROT</name>
<dbReference type="PANTHER" id="PTHR30518:SF2">
    <property type="entry name" value="ENDOLYTIC MUREIN TRANSGLYCOSYLASE"/>
    <property type="match status" value="1"/>
</dbReference>
<comment type="similarity">
    <text evidence="7">Belongs to the transglycosylase MltG family.</text>
</comment>
<dbReference type="Gene3D" id="3.30.1490.480">
    <property type="entry name" value="Endolytic murein transglycosylase"/>
    <property type="match status" value="1"/>
</dbReference>
<feature type="site" description="Important for catalytic activity" evidence="7">
    <location>
        <position position="214"/>
    </location>
</feature>
<feature type="transmembrane region" description="Helical" evidence="7">
    <location>
        <begin position="7"/>
        <end position="27"/>
    </location>
</feature>
<dbReference type="GO" id="GO:0005886">
    <property type="term" value="C:plasma membrane"/>
    <property type="evidence" value="ECO:0007669"/>
    <property type="project" value="UniProtKB-SubCell"/>
</dbReference>
<evidence type="ECO:0000313" key="8">
    <source>
        <dbReference type="EMBL" id="SNR84823.1"/>
    </source>
</evidence>
<evidence type="ECO:0000256" key="3">
    <source>
        <dbReference type="ARBA" id="ARBA00022989"/>
    </source>
</evidence>
<keyword evidence="9" id="KW-1185">Reference proteome</keyword>
<dbReference type="Gene3D" id="3.30.160.60">
    <property type="entry name" value="Classic Zinc Finger"/>
    <property type="match status" value="1"/>
</dbReference>